<reference evidence="3" key="1">
    <citation type="journal article" date="2019" name="Int. J. Syst. Evol. Microbiol.">
        <title>The Global Catalogue of Microorganisms (GCM) 10K type strain sequencing project: providing services to taxonomists for standard genome sequencing and annotation.</title>
        <authorList>
            <consortium name="The Broad Institute Genomics Platform"/>
            <consortium name="The Broad Institute Genome Sequencing Center for Infectious Disease"/>
            <person name="Wu L."/>
            <person name="Ma J."/>
        </authorList>
    </citation>
    <scope>NUCLEOTIDE SEQUENCE [LARGE SCALE GENOMIC DNA]</scope>
    <source>
        <strain evidence="3">CCUG 62114</strain>
    </source>
</reference>
<keyword evidence="3" id="KW-1185">Reference proteome</keyword>
<proteinExistence type="predicted"/>
<comment type="caution">
    <text evidence="2">The sequence shown here is derived from an EMBL/GenBank/DDBJ whole genome shotgun (WGS) entry which is preliminary data.</text>
</comment>
<accession>A0ABW3I3M7</accession>
<organism evidence="2 3">
    <name type="scientific">Pseudofulvibacter geojedonensis</name>
    <dbReference type="NCBI Taxonomy" id="1123758"/>
    <lineage>
        <taxon>Bacteria</taxon>
        <taxon>Pseudomonadati</taxon>
        <taxon>Bacteroidota</taxon>
        <taxon>Flavobacteriia</taxon>
        <taxon>Flavobacteriales</taxon>
        <taxon>Flavobacteriaceae</taxon>
        <taxon>Pseudofulvibacter</taxon>
    </lineage>
</organism>
<dbReference type="EMBL" id="JBHTJM010000009">
    <property type="protein sequence ID" value="MFD0964376.1"/>
    <property type="molecule type" value="Genomic_DNA"/>
</dbReference>
<gene>
    <name evidence="2" type="ORF">ACFQ1O_10210</name>
</gene>
<protein>
    <submittedName>
        <fullName evidence="2">Uncharacterized protein</fullName>
    </submittedName>
</protein>
<evidence type="ECO:0000256" key="1">
    <source>
        <dbReference type="SAM" id="SignalP"/>
    </source>
</evidence>
<dbReference type="Proteomes" id="UP001596997">
    <property type="component" value="Unassembled WGS sequence"/>
</dbReference>
<name>A0ABW3I3M7_9FLAO</name>
<feature type="signal peptide" evidence="1">
    <location>
        <begin position="1"/>
        <end position="17"/>
    </location>
</feature>
<feature type="chain" id="PRO_5045929223" evidence="1">
    <location>
        <begin position="18"/>
        <end position="249"/>
    </location>
</feature>
<evidence type="ECO:0000313" key="2">
    <source>
        <dbReference type="EMBL" id="MFD0964376.1"/>
    </source>
</evidence>
<evidence type="ECO:0000313" key="3">
    <source>
        <dbReference type="Proteomes" id="UP001596997"/>
    </source>
</evidence>
<dbReference type="RefSeq" id="WP_377715924.1">
    <property type="nucleotide sequence ID" value="NZ_JBHTJM010000009.1"/>
</dbReference>
<keyword evidence="1" id="KW-0732">Signal</keyword>
<sequence>MKKILIILLCISSYVYSQQGVGIGTTSPQQKLHLSSSTGSMRVESLNGVNNTFNGGDVNGDTNLTNDTFPLYVNANGEFTLEFVPLYNSEHSDALDHSVLPTSEVTLDANDVDGIQVEKLFTYTVSVNRQSILEVKYNLSFKTYLDSAMNPITDYLARRITTYFQVDGVSTRKYGPAAKCYTNQSTAGVVGPLYNVCTAYINLPAAGTYNVSFYGEVSGGVKAGGPGTNSKSTHVKFAVGNDSLLFRLH</sequence>